<keyword evidence="1" id="KW-1133">Transmembrane helix</keyword>
<evidence type="ECO:0000256" key="1">
    <source>
        <dbReference type="SAM" id="Phobius"/>
    </source>
</evidence>
<dbReference type="EMBL" id="JACXAE010000072">
    <property type="protein sequence ID" value="MBD2774904.1"/>
    <property type="molecule type" value="Genomic_DNA"/>
</dbReference>
<organism evidence="2 3">
    <name type="scientific">Iningainema tapete BLCC-T55</name>
    <dbReference type="NCBI Taxonomy" id="2748662"/>
    <lineage>
        <taxon>Bacteria</taxon>
        <taxon>Bacillati</taxon>
        <taxon>Cyanobacteriota</taxon>
        <taxon>Cyanophyceae</taxon>
        <taxon>Nostocales</taxon>
        <taxon>Scytonemataceae</taxon>
        <taxon>Iningainema tapete</taxon>
    </lineage>
</organism>
<feature type="transmembrane region" description="Helical" evidence="1">
    <location>
        <begin position="137"/>
        <end position="154"/>
    </location>
</feature>
<keyword evidence="1" id="KW-0472">Membrane</keyword>
<feature type="transmembrane region" description="Helical" evidence="1">
    <location>
        <begin position="220"/>
        <end position="243"/>
    </location>
</feature>
<sequence length="551" mass="63032">MLLNRFHFIKDKSSLRLTLTLAAIFFAFMLVFSLHRFYTLYASYDQALFDQLFWNTIHGDWFQGSLSSGQSSAVLQDGQVHTVFYCHLGQHFVIDFLLWLPIYALFPNGATLVVLQVTLITAAGIVLYFLARHYLPGAIATFIAASYYGANAVIGPTFANFYEHSQIPLFVFSLLLALAKRKWWFFWLFVILILGIREDTGIILFGIGLYLLLSRSYPRLGVALCLISFGYIALLTNGIMPLFSHDNSRLYLSSFFAKFAPGNPRPNTLQILWGMLSNPGVLLESLFFPLDKRVKYFLGQWLPLAFVPAISPAAWMVSAPPMLVLLIQDRQLALGMSVRFALTVVPGLFYGTILWWHQHQSKFRSLRRWWIRCIVLSVAIAITSSPNQAFYFLIPDSINPWVHIPLTRQWEHVGYTRQLIKLIPPEKSVSATTFVLPLLATRRGIIRFPVLQLRNDLKEVVDVDYVLADLWRLQQYQSAFKVERQQLQDYVVEVDKVLAQGRYGLVDVLDGVVLLEKQISSSPQSLGRWLQFKKEIQNIKFCPSCPSRLRG</sequence>
<reference evidence="2" key="1">
    <citation type="submission" date="2020-09" db="EMBL/GenBank/DDBJ databases">
        <title>Iningainema tapete sp. nov. (Scytonemataceae, Cyanobacteria) from greenhouses in central Florida (USA) produces two types of nodularin with biosynthetic potential for microcystin-LR and anabaenopeptins.</title>
        <authorList>
            <person name="Berthold D.E."/>
            <person name="Lefler F.W."/>
            <person name="Huang I.-S."/>
            <person name="Abdulla H."/>
            <person name="Zimba P.V."/>
            <person name="Laughinghouse H.D. IV."/>
        </authorList>
    </citation>
    <scope>NUCLEOTIDE SEQUENCE</scope>
    <source>
        <strain evidence="2">BLCCT55</strain>
    </source>
</reference>
<dbReference type="AlphaFoldDB" id="A0A8J6XN39"/>
<evidence type="ECO:0000313" key="3">
    <source>
        <dbReference type="Proteomes" id="UP000629098"/>
    </source>
</evidence>
<feature type="transmembrane region" description="Helical" evidence="1">
    <location>
        <begin position="337"/>
        <end position="357"/>
    </location>
</feature>
<dbReference type="InterPro" id="IPR018650">
    <property type="entry name" value="STSV1_Orf64"/>
</dbReference>
<dbReference type="Proteomes" id="UP000629098">
    <property type="component" value="Unassembled WGS sequence"/>
</dbReference>
<accession>A0A8J6XN39</accession>
<name>A0A8J6XN39_9CYAN</name>
<dbReference type="Pfam" id="PF09852">
    <property type="entry name" value="DUF2079"/>
    <property type="match status" value="1"/>
</dbReference>
<keyword evidence="1" id="KW-0812">Transmembrane</keyword>
<keyword evidence="3" id="KW-1185">Reference proteome</keyword>
<comment type="caution">
    <text evidence="2">The sequence shown here is derived from an EMBL/GenBank/DDBJ whole genome shotgun (WGS) entry which is preliminary data.</text>
</comment>
<feature type="transmembrane region" description="Helical" evidence="1">
    <location>
        <begin position="297"/>
        <end position="317"/>
    </location>
</feature>
<feature type="transmembrane region" description="Helical" evidence="1">
    <location>
        <begin position="369"/>
        <end position="394"/>
    </location>
</feature>
<feature type="transmembrane region" description="Helical" evidence="1">
    <location>
        <begin position="21"/>
        <end position="38"/>
    </location>
</feature>
<feature type="transmembrane region" description="Helical" evidence="1">
    <location>
        <begin position="185"/>
        <end position="213"/>
    </location>
</feature>
<protein>
    <submittedName>
        <fullName evidence="2">DUF2079 domain-containing protein</fullName>
    </submittedName>
</protein>
<proteinExistence type="predicted"/>
<feature type="transmembrane region" description="Helical" evidence="1">
    <location>
        <begin position="271"/>
        <end position="290"/>
    </location>
</feature>
<evidence type="ECO:0000313" key="2">
    <source>
        <dbReference type="EMBL" id="MBD2774904.1"/>
    </source>
</evidence>
<gene>
    <name evidence="2" type="ORF">ICL16_23270</name>
</gene>
<feature type="transmembrane region" description="Helical" evidence="1">
    <location>
        <begin position="113"/>
        <end position="131"/>
    </location>
</feature>